<evidence type="ECO:0000259" key="3">
    <source>
        <dbReference type="PROSITE" id="PS51831"/>
    </source>
</evidence>
<keyword evidence="2" id="KW-1133">Transmembrane helix</keyword>
<dbReference type="CDD" id="cd00077">
    <property type="entry name" value="HDc"/>
    <property type="match status" value="1"/>
</dbReference>
<feature type="transmembrane region" description="Helical" evidence="2">
    <location>
        <begin position="370"/>
        <end position="390"/>
    </location>
</feature>
<dbReference type="NCBIfam" id="TIGR00277">
    <property type="entry name" value="HDIG"/>
    <property type="match status" value="1"/>
</dbReference>
<dbReference type="InterPro" id="IPR006674">
    <property type="entry name" value="HD_domain"/>
</dbReference>
<dbReference type="Pfam" id="PF07697">
    <property type="entry name" value="7TMR-HDED"/>
    <property type="match status" value="1"/>
</dbReference>
<name>Q311E7_OLEA2</name>
<gene>
    <name evidence="4" type="ordered locus">Dde_1652</name>
</gene>
<evidence type="ECO:0000256" key="1">
    <source>
        <dbReference type="SAM" id="MobiDB-lite"/>
    </source>
</evidence>
<dbReference type="GO" id="GO:0016787">
    <property type="term" value="F:hydrolase activity"/>
    <property type="evidence" value="ECO:0007669"/>
    <property type="project" value="UniProtKB-KW"/>
</dbReference>
<keyword evidence="2" id="KW-0812">Transmembrane</keyword>
<feature type="transmembrane region" description="Helical" evidence="2">
    <location>
        <begin position="397"/>
        <end position="419"/>
    </location>
</feature>
<keyword evidence="4" id="KW-0675">Receptor</keyword>
<dbReference type="PANTHER" id="PTHR36442:SF1">
    <property type="entry name" value="CYCLIC-DI-AMP PHOSPHODIESTERASE PGPH"/>
    <property type="match status" value="1"/>
</dbReference>
<feature type="transmembrane region" description="Helical" evidence="2">
    <location>
        <begin position="439"/>
        <end position="459"/>
    </location>
</feature>
<feature type="compositionally biased region" description="Basic and acidic residues" evidence="1">
    <location>
        <begin position="738"/>
        <end position="747"/>
    </location>
</feature>
<dbReference type="InterPro" id="IPR003607">
    <property type="entry name" value="HD/PDEase_dom"/>
</dbReference>
<dbReference type="PROSITE" id="PS51831">
    <property type="entry name" value="HD"/>
    <property type="match status" value="1"/>
</dbReference>
<evidence type="ECO:0000313" key="4">
    <source>
        <dbReference type="EMBL" id="ABB38449.1"/>
    </source>
</evidence>
<sequence>MSIVKKPNGGPQVSGIRPRKKTVPAAGIAFLFISLLCLSVAASVQFENSPTVYLAGEVAERDIQADQELRVEDAAATEARRNEVARTQPPLFDLSTATIDVLRANVNATLESLRNLSADRHETHRQQLAEMLNSDISTRTFDIWRTPVFATLLQREVLPWLETRLASGVVADQRILLQERNGIIVRDLSSGSEVLREDLRYVPDIEKLEKDMESFLRHDLNIPLRMRRAVTDMLFPLLAPTLTLNREATTRRTQEVRNAVSPVYYRLQKGEIIVRQGEKVTEDMQLKLQALVSQKQEHLSAPRVAGVFLTALILAAGLLFSHRTGSFSFKSSKDIIFLSCVVLAFAGMAKGLDVLGAALAEGKGGDSFELLPFLLPVASAGGLIGLIFSFRRCVTTSLLLAFICMAMMDGGTDVMLFFFLSSVWGAWVIRRAQTRQEVVWSLLPLAGGILALWCGMAFLEGSGWARFGYGLMLASANAVLSLLLIFALSPIVELAFRYTTRFRLMELMNLEQPLLQELMVTVPGTYHHSLIVANMVEAGAKAIGANSLLCKVAALYHDIGKLAKPEYFIENQAGGKNKHNKLAPSMSALILLSHVKKGVEMARQHRLGNRITDIIQQHHGTSLIRFFYQKAIDNGENPRTEDYSYPGPKPQSREAAIVMLADAVEASSRTLNEPTPSRIRGHIETIMKNIFAEGQLDESELTFRQLSMLTDSFHRILAGIFHQRIEYPDAKQGQRAASQEDKSEKKKQAVSQQPEKRTTLIAVSDRPARPQTSARSGEQP</sequence>
<dbReference type="PANTHER" id="PTHR36442">
    <property type="entry name" value="CYCLIC-DI-AMP PHOSPHODIESTERASE PGPH"/>
    <property type="match status" value="1"/>
</dbReference>
<keyword evidence="4" id="KW-0378">Hydrolase</keyword>
<dbReference type="Pfam" id="PF07698">
    <property type="entry name" value="7TM-7TMR_HD"/>
    <property type="match status" value="1"/>
</dbReference>
<dbReference type="SUPFAM" id="SSF109604">
    <property type="entry name" value="HD-domain/PDEase-like"/>
    <property type="match status" value="1"/>
</dbReference>
<feature type="transmembrane region" description="Helical" evidence="2">
    <location>
        <begin position="471"/>
        <end position="492"/>
    </location>
</feature>
<dbReference type="SMART" id="SM00471">
    <property type="entry name" value="HDc"/>
    <property type="match status" value="1"/>
</dbReference>
<dbReference type="InterPro" id="IPR011624">
    <property type="entry name" value="Metal-dep_PHydrolase_7TM_extra"/>
</dbReference>
<dbReference type="KEGG" id="dde:Dde_1652"/>
<dbReference type="STRING" id="207559.Dde_1652"/>
<organism evidence="4 5">
    <name type="scientific">Oleidesulfovibrio alaskensis (strain ATCC BAA-1058 / DSM 17464 / G20)</name>
    <name type="common">Desulfovibrio alaskensis</name>
    <dbReference type="NCBI Taxonomy" id="207559"/>
    <lineage>
        <taxon>Bacteria</taxon>
        <taxon>Pseudomonadati</taxon>
        <taxon>Thermodesulfobacteriota</taxon>
        <taxon>Desulfovibrionia</taxon>
        <taxon>Desulfovibrionales</taxon>
        <taxon>Desulfovibrionaceae</taxon>
        <taxon>Oleidesulfovibrio</taxon>
    </lineage>
</organism>
<reference evidence="4 5" key="1">
    <citation type="journal article" date="2011" name="J. Bacteriol.">
        <title>Complete genome sequence and updated annotation of Desulfovibrio alaskensis G20.</title>
        <authorList>
            <person name="Hauser L.J."/>
            <person name="Land M.L."/>
            <person name="Brown S.D."/>
            <person name="Larimer F."/>
            <person name="Keller K.L."/>
            <person name="Rapp-Giles B.J."/>
            <person name="Price M.N."/>
            <person name="Lin M."/>
            <person name="Bruce D.C."/>
            <person name="Detter J.C."/>
            <person name="Tapia R."/>
            <person name="Han C.S."/>
            <person name="Goodwin L.A."/>
            <person name="Cheng J.F."/>
            <person name="Pitluck S."/>
            <person name="Copeland A."/>
            <person name="Lucas S."/>
            <person name="Nolan M."/>
            <person name="Lapidus A.L."/>
            <person name="Palumbo A.V."/>
            <person name="Wall J.D."/>
        </authorList>
    </citation>
    <scope>NUCLEOTIDE SEQUENCE [LARGE SCALE GENOMIC DNA]</scope>
    <source>
        <strain evidence="5">ATCC BAA 1058 / DSM 17464 / G20</strain>
    </source>
</reference>
<evidence type="ECO:0000313" key="5">
    <source>
        <dbReference type="Proteomes" id="UP000002710"/>
    </source>
</evidence>
<feature type="transmembrane region" description="Helical" evidence="2">
    <location>
        <begin position="335"/>
        <end position="358"/>
    </location>
</feature>
<accession>Q311E7</accession>
<feature type="domain" description="HD" evidence="3">
    <location>
        <begin position="525"/>
        <end position="667"/>
    </location>
</feature>
<dbReference type="HOGENOM" id="CLU_015767_1_2_7"/>
<protein>
    <submittedName>
        <fullName evidence="4">7TM receptor with intracellular metal dependent phosphohydrolase</fullName>
    </submittedName>
</protein>
<dbReference type="InterPro" id="IPR006675">
    <property type="entry name" value="HDIG_dom"/>
</dbReference>
<feature type="region of interest" description="Disordered" evidence="1">
    <location>
        <begin position="729"/>
        <end position="780"/>
    </location>
</feature>
<dbReference type="InterPro" id="IPR011621">
    <property type="entry name" value="Metal-dep_PHydrolase_7TM_intra"/>
</dbReference>
<dbReference type="Gene3D" id="1.10.3210.10">
    <property type="entry name" value="Hypothetical protein af1432"/>
    <property type="match status" value="1"/>
</dbReference>
<dbReference type="eggNOG" id="COG1480">
    <property type="taxonomic scope" value="Bacteria"/>
</dbReference>
<keyword evidence="5" id="KW-1185">Reference proteome</keyword>
<dbReference type="RefSeq" id="WP_011367601.1">
    <property type="nucleotide sequence ID" value="NC_007519.1"/>
</dbReference>
<evidence type="ECO:0000256" key="2">
    <source>
        <dbReference type="SAM" id="Phobius"/>
    </source>
</evidence>
<proteinExistence type="predicted"/>
<dbReference type="EMBL" id="CP000112">
    <property type="protein sequence ID" value="ABB38449.1"/>
    <property type="molecule type" value="Genomic_DNA"/>
</dbReference>
<feature type="compositionally biased region" description="Polar residues" evidence="1">
    <location>
        <begin position="770"/>
        <end position="780"/>
    </location>
</feature>
<dbReference type="AlphaFoldDB" id="Q311E7"/>
<dbReference type="InterPro" id="IPR052722">
    <property type="entry name" value="PgpH_phosphodiesterase"/>
</dbReference>
<dbReference type="Pfam" id="PF01966">
    <property type="entry name" value="HD"/>
    <property type="match status" value="1"/>
</dbReference>
<feature type="transmembrane region" description="Helical" evidence="2">
    <location>
        <begin position="304"/>
        <end position="323"/>
    </location>
</feature>
<keyword evidence="2" id="KW-0472">Membrane</keyword>
<dbReference type="Proteomes" id="UP000002710">
    <property type="component" value="Chromosome"/>
</dbReference>